<reference evidence="4" key="1">
    <citation type="journal article" date="2019" name="Int. J. Syst. Evol. Microbiol.">
        <title>The Global Catalogue of Microorganisms (GCM) 10K type strain sequencing project: providing services to taxonomists for standard genome sequencing and annotation.</title>
        <authorList>
            <consortium name="The Broad Institute Genomics Platform"/>
            <consortium name="The Broad Institute Genome Sequencing Center for Infectious Disease"/>
            <person name="Wu L."/>
            <person name="Ma J."/>
        </authorList>
    </citation>
    <scope>NUCLEOTIDE SEQUENCE [LARGE SCALE GENOMIC DNA]</scope>
    <source>
        <strain evidence="4">JCM 31696</strain>
    </source>
</reference>
<feature type="non-terminal residue" evidence="3">
    <location>
        <position position="68"/>
    </location>
</feature>
<dbReference type="PROSITE" id="PS50110">
    <property type="entry name" value="RESPONSE_REGULATORY"/>
    <property type="match status" value="1"/>
</dbReference>
<evidence type="ECO:0000256" key="1">
    <source>
        <dbReference type="PROSITE-ProRule" id="PRU00169"/>
    </source>
</evidence>
<keyword evidence="1" id="KW-0597">Phosphoprotein</keyword>
<dbReference type="InterPro" id="IPR011006">
    <property type="entry name" value="CheY-like_superfamily"/>
</dbReference>
<dbReference type="SUPFAM" id="SSF52172">
    <property type="entry name" value="CheY-like"/>
    <property type="match status" value="1"/>
</dbReference>
<dbReference type="Gene3D" id="3.40.50.2300">
    <property type="match status" value="1"/>
</dbReference>
<protein>
    <submittedName>
        <fullName evidence="3">Response regulator</fullName>
    </submittedName>
</protein>
<dbReference type="EMBL" id="JBHTIR010002180">
    <property type="protein sequence ID" value="MFD0853455.1"/>
    <property type="molecule type" value="Genomic_DNA"/>
</dbReference>
<evidence type="ECO:0000313" key="4">
    <source>
        <dbReference type="Proteomes" id="UP001597083"/>
    </source>
</evidence>
<sequence length="68" mass="7520">MRVLIIEDSLVGRLLHTVLERDGHEPVLVDNGTDGWRVLTAPAAPPELLILDRMLPDVDGADLLARLR</sequence>
<feature type="modified residue" description="4-aspartylphosphate" evidence="1">
    <location>
        <position position="52"/>
    </location>
</feature>
<dbReference type="Pfam" id="PF00072">
    <property type="entry name" value="Response_reg"/>
    <property type="match status" value="1"/>
</dbReference>
<evidence type="ECO:0000313" key="3">
    <source>
        <dbReference type="EMBL" id="MFD0853455.1"/>
    </source>
</evidence>
<accession>A0ABW3CHP6</accession>
<keyword evidence="4" id="KW-1185">Reference proteome</keyword>
<organism evidence="3 4">
    <name type="scientific">Actinomadura adrarensis</name>
    <dbReference type="NCBI Taxonomy" id="1819600"/>
    <lineage>
        <taxon>Bacteria</taxon>
        <taxon>Bacillati</taxon>
        <taxon>Actinomycetota</taxon>
        <taxon>Actinomycetes</taxon>
        <taxon>Streptosporangiales</taxon>
        <taxon>Thermomonosporaceae</taxon>
        <taxon>Actinomadura</taxon>
    </lineage>
</organism>
<gene>
    <name evidence="3" type="ORF">ACFQ07_14550</name>
</gene>
<proteinExistence type="predicted"/>
<dbReference type="Proteomes" id="UP001597083">
    <property type="component" value="Unassembled WGS sequence"/>
</dbReference>
<comment type="caution">
    <text evidence="3">The sequence shown here is derived from an EMBL/GenBank/DDBJ whole genome shotgun (WGS) entry which is preliminary data.</text>
</comment>
<dbReference type="InterPro" id="IPR001789">
    <property type="entry name" value="Sig_transdc_resp-reg_receiver"/>
</dbReference>
<evidence type="ECO:0000259" key="2">
    <source>
        <dbReference type="PROSITE" id="PS50110"/>
    </source>
</evidence>
<name>A0ABW3CHP6_9ACTN</name>
<feature type="domain" description="Response regulatory" evidence="2">
    <location>
        <begin position="1"/>
        <end position="68"/>
    </location>
</feature>